<gene>
    <name evidence="1" type="ORF">E6H04_14350</name>
</gene>
<evidence type="ECO:0008006" key="3">
    <source>
        <dbReference type="Google" id="ProtNLM"/>
    </source>
</evidence>
<dbReference type="Proteomes" id="UP000320048">
    <property type="component" value="Unassembled WGS sequence"/>
</dbReference>
<comment type="caution">
    <text evidence="1">The sequence shown here is derived from an EMBL/GenBank/DDBJ whole genome shotgun (WGS) entry which is preliminary data.</text>
</comment>
<dbReference type="AlphaFoldDB" id="A0A537J1D9"/>
<protein>
    <recommendedName>
        <fullName evidence="3">Ribbon-helix-helix protein, CopG family</fullName>
    </recommendedName>
</protein>
<sequence length="115" mass="12907">MSVRRRAHASQYAERVNWALGLLKESRVPAVLRALARRYQVSLRQARRYVDVAQQHPQGMAVPEPTTVFTVKLPIGLVRRVRARARATSTTLSALVARALEDWLERVRPGPRGGG</sequence>
<dbReference type="InterPro" id="IPR010985">
    <property type="entry name" value="Ribbon_hlx_hlx"/>
</dbReference>
<accession>A0A537J1D9</accession>
<name>A0A537J1D9_9BACT</name>
<evidence type="ECO:0000313" key="1">
    <source>
        <dbReference type="EMBL" id="TMI77371.1"/>
    </source>
</evidence>
<dbReference type="SUPFAM" id="SSF47598">
    <property type="entry name" value="Ribbon-helix-helix"/>
    <property type="match status" value="1"/>
</dbReference>
<proteinExistence type="predicted"/>
<dbReference type="GO" id="GO:0006355">
    <property type="term" value="P:regulation of DNA-templated transcription"/>
    <property type="evidence" value="ECO:0007669"/>
    <property type="project" value="InterPro"/>
</dbReference>
<organism evidence="1 2">
    <name type="scientific">Candidatus Segetimicrobium genomatis</name>
    <dbReference type="NCBI Taxonomy" id="2569760"/>
    <lineage>
        <taxon>Bacteria</taxon>
        <taxon>Bacillati</taxon>
        <taxon>Candidatus Sysuimicrobiota</taxon>
        <taxon>Candidatus Sysuimicrobiia</taxon>
        <taxon>Candidatus Sysuimicrobiales</taxon>
        <taxon>Candidatus Segetimicrobiaceae</taxon>
        <taxon>Candidatus Segetimicrobium</taxon>
    </lineage>
</organism>
<reference evidence="1 2" key="1">
    <citation type="journal article" date="2019" name="Nat. Microbiol.">
        <title>Mediterranean grassland soil C-N compound turnover is dependent on rainfall and depth, and is mediated by genomically divergent microorganisms.</title>
        <authorList>
            <person name="Diamond S."/>
            <person name="Andeer P.F."/>
            <person name="Li Z."/>
            <person name="Crits-Christoph A."/>
            <person name="Burstein D."/>
            <person name="Anantharaman K."/>
            <person name="Lane K.R."/>
            <person name="Thomas B.C."/>
            <person name="Pan C."/>
            <person name="Northen T.R."/>
            <person name="Banfield J.F."/>
        </authorList>
    </citation>
    <scope>NUCLEOTIDE SEQUENCE [LARGE SCALE GENOMIC DNA]</scope>
    <source>
        <strain evidence="1">NP_7</strain>
    </source>
</reference>
<evidence type="ECO:0000313" key="2">
    <source>
        <dbReference type="Proteomes" id="UP000320048"/>
    </source>
</evidence>
<dbReference type="EMBL" id="VBAO01000475">
    <property type="protein sequence ID" value="TMI77371.1"/>
    <property type="molecule type" value="Genomic_DNA"/>
</dbReference>